<dbReference type="AlphaFoldDB" id="A0A2P2N4U6"/>
<organism evidence="2">
    <name type="scientific">Rhizophora mucronata</name>
    <name type="common">Asiatic mangrove</name>
    <dbReference type="NCBI Taxonomy" id="61149"/>
    <lineage>
        <taxon>Eukaryota</taxon>
        <taxon>Viridiplantae</taxon>
        <taxon>Streptophyta</taxon>
        <taxon>Embryophyta</taxon>
        <taxon>Tracheophyta</taxon>
        <taxon>Spermatophyta</taxon>
        <taxon>Magnoliopsida</taxon>
        <taxon>eudicotyledons</taxon>
        <taxon>Gunneridae</taxon>
        <taxon>Pentapetalae</taxon>
        <taxon>rosids</taxon>
        <taxon>fabids</taxon>
        <taxon>Malpighiales</taxon>
        <taxon>Rhizophoraceae</taxon>
        <taxon>Rhizophora</taxon>
    </lineage>
</organism>
<evidence type="ECO:0000313" key="2">
    <source>
        <dbReference type="EMBL" id="MBX37455.1"/>
    </source>
</evidence>
<accession>A0A2P2N4U6</accession>
<keyword evidence="1" id="KW-0472">Membrane</keyword>
<protein>
    <submittedName>
        <fullName evidence="2">Uncharacterized protein MANES_18G105400</fullName>
    </submittedName>
</protein>
<keyword evidence="1" id="KW-1133">Transmembrane helix</keyword>
<proteinExistence type="predicted"/>
<reference evidence="2" key="1">
    <citation type="submission" date="2018-02" db="EMBL/GenBank/DDBJ databases">
        <title>Rhizophora mucronata_Transcriptome.</title>
        <authorList>
            <person name="Meera S.P."/>
            <person name="Sreeshan A."/>
            <person name="Augustine A."/>
        </authorList>
    </citation>
    <scope>NUCLEOTIDE SEQUENCE</scope>
    <source>
        <tissue evidence="2">Leaf</tissue>
    </source>
</reference>
<evidence type="ECO:0000256" key="1">
    <source>
        <dbReference type="SAM" id="Phobius"/>
    </source>
</evidence>
<feature type="transmembrane region" description="Helical" evidence="1">
    <location>
        <begin position="20"/>
        <end position="42"/>
    </location>
</feature>
<name>A0A2P2N4U6_RHIMU</name>
<keyword evidence="1" id="KW-0812">Transmembrane</keyword>
<dbReference type="EMBL" id="GGEC01056971">
    <property type="protein sequence ID" value="MBX37455.1"/>
    <property type="molecule type" value="Transcribed_RNA"/>
</dbReference>
<sequence>MPPSPPMVLVLLLSGSPPPSLILKFWVNCFAWLGFFFIWWGVGRG</sequence>